<dbReference type="EMBL" id="CACRXK020019281">
    <property type="protein sequence ID" value="CAB4033485.1"/>
    <property type="molecule type" value="Genomic_DNA"/>
</dbReference>
<proteinExistence type="predicted"/>
<name>A0A6S7JLW3_PARCT</name>
<evidence type="ECO:0000256" key="1">
    <source>
        <dbReference type="SAM" id="MobiDB-lite"/>
    </source>
</evidence>
<feature type="region of interest" description="Disordered" evidence="1">
    <location>
        <begin position="383"/>
        <end position="405"/>
    </location>
</feature>
<gene>
    <name evidence="2" type="ORF">PACLA_8A004438</name>
</gene>
<dbReference type="AlphaFoldDB" id="A0A6S7JLW3"/>
<reference evidence="2" key="1">
    <citation type="submission" date="2020-04" db="EMBL/GenBank/DDBJ databases">
        <authorList>
            <person name="Alioto T."/>
            <person name="Alioto T."/>
            <person name="Gomez Garrido J."/>
        </authorList>
    </citation>
    <scope>NUCLEOTIDE SEQUENCE</scope>
    <source>
        <strain evidence="2">A484AB</strain>
    </source>
</reference>
<protein>
    <submittedName>
        <fullName evidence="2">Uncharacterized protein</fullName>
    </submittedName>
</protein>
<sequence>MSSSSKLQKFLVKRKDTGKVSRIEIEEDKQIFDLLELSRVSLKFDEDAMLCMYRDGEEKILTEAAYIREIVDPKVILMVKDKRIEEKEKEKCKEKKEATDKENMVNATKLKESITEKLDKRDSVNNSHDVFRKQFAQHAPSSSPAEHNLLDNMKQQIRSEGTTKELPIDASEDEEIRILTRKINSEGLEGFVYEIVPESYTDHNESSYYERSFSSEEERRFTQSKVNSTTNWSSWQTEAGFSGWGVSVSASAGHNTSTSEQEGRKTQSTEKTCIAVVTKTSFHQMKKFKVNVKLSERAIKDAKDIMYAPMLKKQQTIAKFINNYCSFVYSGQFTAGGWFRTVATARSNEAVEFAALEKEATERVEKYWSAGCSGYGVTAGGGRNWGSSNQTSSQQSQQNTKSSVQVLIRKESAPGNTSNENDLEMKIKEVKNCTIFPVVSAKKSHFIPIYEIVKSQAEAIGDKELANVSHILRLYMKGEAVGSTFYSHNAPFIS</sequence>
<organism evidence="2 3">
    <name type="scientific">Paramuricea clavata</name>
    <name type="common">Red gorgonian</name>
    <name type="synonym">Violescent sea-whip</name>
    <dbReference type="NCBI Taxonomy" id="317549"/>
    <lineage>
        <taxon>Eukaryota</taxon>
        <taxon>Metazoa</taxon>
        <taxon>Cnidaria</taxon>
        <taxon>Anthozoa</taxon>
        <taxon>Octocorallia</taxon>
        <taxon>Malacalcyonacea</taxon>
        <taxon>Plexauridae</taxon>
        <taxon>Paramuricea</taxon>
    </lineage>
</organism>
<dbReference type="Proteomes" id="UP001152795">
    <property type="component" value="Unassembled WGS sequence"/>
</dbReference>
<keyword evidence="3" id="KW-1185">Reference proteome</keyword>
<comment type="caution">
    <text evidence="2">The sequence shown here is derived from an EMBL/GenBank/DDBJ whole genome shotgun (WGS) entry which is preliminary data.</text>
</comment>
<evidence type="ECO:0000313" key="3">
    <source>
        <dbReference type="Proteomes" id="UP001152795"/>
    </source>
</evidence>
<feature type="compositionally biased region" description="Low complexity" evidence="1">
    <location>
        <begin position="387"/>
        <end position="405"/>
    </location>
</feature>
<evidence type="ECO:0000313" key="2">
    <source>
        <dbReference type="EMBL" id="CAB4033485.1"/>
    </source>
</evidence>
<accession>A0A6S7JLW3</accession>